<dbReference type="Proteomes" id="UP000054560">
    <property type="component" value="Unassembled WGS sequence"/>
</dbReference>
<evidence type="ECO:0000313" key="4">
    <source>
        <dbReference type="EMBL" id="KNC81258.1"/>
    </source>
</evidence>
<dbReference type="Gene3D" id="1.10.10.10">
    <property type="entry name" value="Winged helix-like DNA-binding domain superfamily/Winged helix DNA-binding domain"/>
    <property type="match status" value="1"/>
</dbReference>
<dbReference type="EMBL" id="KQ242052">
    <property type="protein sequence ID" value="KNC81258.1"/>
    <property type="molecule type" value="Genomic_DNA"/>
</dbReference>
<reference evidence="4 5" key="1">
    <citation type="submission" date="2011-02" db="EMBL/GenBank/DDBJ databases">
        <title>The Genome Sequence of Sphaeroforma arctica JP610.</title>
        <authorList>
            <consortium name="The Broad Institute Genome Sequencing Platform"/>
            <person name="Russ C."/>
            <person name="Cuomo C."/>
            <person name="Young S.K."/>
            <person name="Zeng Q."/>
            <person name="Gargeya S."/>
            <person name="Alvarado L."/>
            <person name="Berlin A."/>
            <person name="Chapman S.B."/>
            <person name="Chen Z."/>
            <person name="Freedman E."/>
            <person name="Gellesch M."/>
            <person name="Goldberg J."/>
            <person name="Griggs A."/>
            <person name="Gujja S."/>
            <person name="Heilman E."/>
            <person name="Heiman D."/>
            <person name="Howarth C."/>
            <person name="Mehta T."/>
            <person name="Neiman D."/>
            <person name="Pearson M."/>
            <person name="Roberts A."/>
            <person name="Saif S."/>
            <person name="Shea T."/>
            <person name="Shenoy N."/>
            <person name="Sisk P."/>
            <person name="Stolte C."/>
            <person name="Sykes S."/>
            <person name="White J."/>
            <person name="Yandava C."/>
            <person name="Burger G."/>
            <person name="Gray M.W."/>
            <person name="Holland P.W.H."/>
            <person name="King N."/>
            <person name="Lang F.B.F."/>
            <person name="Roger A.J."/>
            <person name="Ruiz-Trillo I."/>
            <person name="Haas B."/>
            <person name="Nusbaum C."/>
            <person name="Birren B."/>
        </authorList>
    </citation>
    <scope>NUCLEOTIDE SEQUENCE [LARGE SCALE GENOMIC DNA]</scope>
    <source>
        <strain evidence="4 5">JP610</strain>
    </source>
</reference>
<feature type="compositionally biased region" description="Polar residues" evidence="2">
    <location>
        <begin position="418"/>
        <end position="427"/>
    </location>
</feature>
<feature type="region of interest" description="Disordered" evidence="2">
    <location>
        <begin position="417"/>
        <end position="445"/>
    </location>
</feature>
<dbReference type="GO" id="GO:0000981">
    <property type="term" value="F:DNA-binding transcription factor activity, RNA polymerase II-specific"/>
    <property type="evidence" value="ECO:0007669"/>
    <property type="project" value="TreeGrafter"/>
</dbReference>
<dbReference type="InterPro" id="IPR039779">
    <property type="entry name" value="RFX-like"/>
</dbReference>
<feature type="compositionally biased region" description="Polar residues" evidence="2">
    <location>
        <begin position="1"/>
        <end position="27"/>
    </location>
</feature>
<protein>
    <recommendedName>
        <fullName evidence="3">RFX-type winged-helix domain-containing protein</fullName>
    </recommendedName>
</protein>
<organism evidence="4 5">
    <name type="scientific">Sphaeroforma arctica JP610</name>
    <dbReference type="NCBI Taxonomy" id="667725"/>
    <lineage>
        <taxon>Eukaryota</taxon>
        <taxon>Ichthyosporea</taxon>
        <taxon>Ichthyophonida</taxon>
        <taxon>Sphaeroforma</taxon>
    </lineage>
</organism>
<evidence type="ECO:0000259" key="3">
    <source>
        <dbReference type="PROSITE" id="PS51526"/>
    </source>
</evidence>
<dbReference type="InterPro" id="IPR036390">
    <property type="entry name" value="WH_DNA-bd_sf"/>
</dbReference>
<dbReference type="AlphaFoldDB" id="A0A0L0FZ60"/>
<dbReference type="GeneID" id="25906908"/>
<dbReference type="RefSeq" id="XP_014155160.1">
    <property type="nucleotide sequence ID" value="XM_014299685.1"/>
</dbReference>
<evidence type="ECO:0000256" key="1">
    <source>
        <dbReference type="ARBA" id="ARBA00023125"/>
    </source>
</evidence>
<dbReference type="InterPro" id="IPR036388">
    <property type="entry name" value="WH-like_DNA-bd_sf"/>
</dbReference>
<accession>A0A0L0FZ60</accession>
<evidence type="ECO:0000313" key="5">
    <source>
        <dbReference type="Proteomes" id="UP000054560"/>
    </source>
</evidence>
<feature type="region of interest" description="Disordered" evidence="2">
    <location>
        <begin position="759"/>
        <end position="783"/>
    </location>
</feature>
<dbReference type="GO" id="GO:0000978">
    <property type="term" value="F:RNA polymerase II cis-regulatory region sequence-specific DNA binding"/>
    <property type="evidence" value="ECO:0007669"/>
    <property type="project" value="TreeGrafter"/>
</dbReference>
<keyword evidence="5" id="KW-1185">Reference proteome</keyword>
<gene>
    <name evidence="4" type="ORF">SARC_06404</name>
</gene>
<dbReference type="eggNOG" id="KOG3712">
    <property type="taxonomic scope" value="Eukaryota"/>
</dbReference>
<dbReference type="InterPro" id="IPR003150">
    <property type="entry name" value="DNA-bd_RFX"/>
</dbReference>
<dbReference type="PANTHER" id="PTHR12619:SF5">
    <property type="entry name" value="TRANSCRIPTION FACTOR RFX4"/>
    <property type="match status" value="1"/>
</dbReference>
<evidence type="ECO:0000256" key="2">
    <source>
        <dbReference type="SAM" id="MobiDB-lite"/>
    </source>
</evidence>
<name>A0A0L0FZ60_9EUKA</name>
<dbReference type="Pfam" id="PF02257">
    <property type="entry name" value="RFX_DNA_binding"/>
    <property type="match status" value="1"/>
</dbReference>
<dbReference type="PANTHER" id="PTHR12619">
    <property type="entry name" value="RFX TRANSCRIPTION FACTOR FAMILY"/>
    <property type="match status" value="1"/>
</dbReference>
<feature type="region of interest" description="Disordered" evidence="2">
    <location>
        <begin position="1"/>
        <end position="30"/>
    </location>
</feature>
<sequence>MNGYFSRTQSSVLNQGNHHNFQPTTVSEGCYDEPRSTGLFISHPENLNQANMNSQELFRANYMKVTDGLPNKQQLVEQQHEVENNSSNSIADQAARAINQKMTPQQQYVQQRSNDTQPIMYTQQSVTAVPASAMASKQFMIAQKHITLQRSVSIQHSMCIPRSVDTQQPMTVQQHFNNMYSQAVGDDLVQSRPESLEQNLKLGGQQMMGVQQRMNSQQSVNAQQQSMYTQQVMQTQQTMDLQQRINSQKALNFQRRLGSQQSVSPQVQGGVAANLQVQTFMDNVDQYSERIPEQQQYSNLTAQPIANSQTMPTGEQMHRHPYPQQLPNEVADPMMGPHNSMAINGSGNSPHNSITDVCSPSANGFQVSSNVHMEADVNTDIFNTSVLDSSEVMQSKESLMPQQRTAPVGLKVKRKRSVNSNVYSSQEGDIAQRGPQNPNMGQGYYQQGAIGSYSMPSIYGCDDTRLTRHYSIESANTVDINNMSHNMSNMQVAGKWITEPLQHSASSTDLYPATANMFNNASSPISIAPNNIRKQWASRSISVQGSSFIPADQSRSWEQMSAAQVGTSFGSPLKSGMKMKSHGGGRVLTRHSSVDSGNSYQSSAVPYAIVAGYGSPYHVAPVQPQKSVRDLSKSPVTCKWLLENYEPTEYTEDTIIRGELYEAYQRDTADNGDSTCQASFGKILKLVFPTVRPRRLGTRGQSKYHYCGIRRKGTGPPSKLAILTMAAHSGQPEMSQAQLAQAFAIEQIKYLSETSQARQLSTERVPSTHGVNGSNTDSDNISA</sequence>
<keyword evidence="1" id="KW-0238">DNA-binding</keyword>
<dbReference type="STRING" id="667725.A0A0L0FZ60"/>
<dbReference type="PROSITE" id="PS51526">
    <property type="entry name" value="RFX_DBD"/>
    <property type="match status" value="1"/>
</dbReference>
<dbReference type="OrthoDB" id="10069709at2759"/>
<dbReference type="SUPFAM" id="SSF46785">
    <property type="entry name" value="Winged helix' DNA-binding domain"/>
    <property type="match status" value="1"/>
</dbReference>
<proteinExistence type="predicted"/>
<feature type="domain" description="RFX-type winged-helix" evidence="3">
    <location>
        <begin position="637"/>
        <end position="713"/>
    </location>
</feature>